<feature type="compositionally biased region" description="Basic and acidic residues" evidence="1">
    <location>
        <begin position="192"/>
        <end position="202"/>
    </location>
</feature>
<feature type="region of interest" description="Disordered" evidence="1">
    <location>
        <begin position="57"/>
        <end position="202"/>
    </location>
</feature>
<feature type="compositionally biased region" description="Basic and acidic residues" evidence="1">
    <location>
        <begin position="57"/>
        <end position="87"/>
    </location>
</feature>
<feature type="compositionally biased region" description="Basic and acidic residues" evidence="1">
    <location>
        <begin position="97"/>
        <end position="112"/>
    </location>
</feature>
<dbReference type="EMBL" id="HBEZ01028616">
    <property type="protein sequence ID" value="CAD8638143.1"/>
    <property type="molecule type" value="Transcribed_RNA"/>
</dbReference>
<accession>A0A7S0ME17</accession>
<dbReference type="AlphaFoldDB" id="A0A7S0ME17"/>
<proteinExistence type="predicted"/>
<evidence type="ECO:0000256" key="1">
    <source>
        <dbReference type="SAM" id="MobiDB-lite"/>
    </source>
</evidence>
<protein>
    <submittedName>
        <fullName evidence="2">Uncharacterized protein</fullName>
    </submittedName>
</protein>
<dbReference type="PANTHER" id="PTHR36021">
    <property type="entry name" value="COREPRESSOR"/>
    <property type="match status" value="1"/>
</dbReference>
<dbReference type="PANTHER" id="PTHR36021:SF1">
    <property type="entry name" value="COREPRESSOR"/>
    <property type="match status" value="1"/>
</dbReference>
<feature type="region of interest" description="Disordered" evidence="1">
    <location>
        <begin position="1"/>
        <end position="32"/>
    </location>
</feature>
<feature type="compositionally biased region" description="Polar residues" evidence="1">
    <location>
        <begin position="1"/>
        <end position="11"/>
    </location>
</feature>
<name>A0A7S0ME17_9CRYP</name>
<sequence>MGRSSNKQPRFQSGGGGGDDDRQDDGAFKHSAEYEAKQIELLLNQKPRISWEEYKEKHKDQLEDKMGMGVEREQADYRRKLDEERNKKLSRGHNNKHLSEADEGKEGKDEKAKKKKKKKDKKDKKRKEKKEKKKRKKKDKKKGSGSGGSGSSSSSDSSDSDSESGKDRKKRRRRDAPAADDSDSDAGPVRLSDFHSGRYDKV</sequence>
<organism evidence="2">
    <name type="scientific">Cryptomonas curvata</name>
    <dbReference type="NCBI Taxonomy" id="233186"/>
    <lineage>
        <taxon>Eukaryota</taxon>
        <taxon>Cryptophyceae</taxon>
        <taxon>Cryptomonadales</taxon>
        <taxon>Cryptomonadaceae</taxon>
        <taxon>Cryptomonas</taxon>
    </lineage>
</organism>
<reference evidence="2" key="1">
    <citation type="submission" date="2021-01" db="EMBL/GenBank/DDBJ databases">
        <authorList>
            <person name="Corre E."/>
            <person name="Pelletier E."/>
            <person name="Niang G."/>
            <person name="Scheremetjew M."/>
            <person name="Finn R."/>
            <person name="Kale V."/>
            <person name="Holt S."/>
            <person name="Cochrane G."/>
            <person name="Meng A."/>
            <person name="Brown T."/>
            <person name="Cohen L."/>
        </authorList>
    </citation>
    <scope>NUCLEOTIDE SEQUENCE</scope>
    <source>
        <strain evidence="2">CCAP979/52</strain>
    </source>
</reference>
<evidence type="ECO:0000313" key="2">
    <source>
        <dbReference type="EMBL" id="CAD8638143.1"/>
    </source>
</evidence>
<feature type="compositionally biased region" description="Basic residues" evidence="1">
    <location>
        <begin position="113"/>
        <end position="143"/>
    </location>
</feature>
<gene>
    <name evidence="2" type="ORF">CCUR1050_LOCUS15827</name>
</gene>